<feature type="non-terminal residue" evidence="2">
    <location>
        <position position="1"/>
    </location>
</feature>
<protein>
    <submittedName>
        <fullName evidence="2">Uncharacterized protein</fullName>
    </submittedName>
</protein>
<dbReference type="AlphaFoldDB" id="A0A820ALT5"/>
<proteinExistence type="predicted"/>
<evidence type="ECO:0000313" key="2">
    <source>
        <dbReference type="EMBL" id="CAF4187465.1"/>
    </source>
</evidence>
<accession>A0A820ALT5</accession>
<comment type="caution">
    <text evidence="2">The sequence shown here is derived from an EMBL/GenBank/DDBJ whole genome shotgun (WGS) entry which is preliminary data.</text>
</comment>
<reference evidence="2" key="1">
    <citation type="submission" date="2021-02" db="EMBL/GenBank/DDBJ databases">
        <authorList>
            <person name="Nowell W R."/>
        </authorList>
    </citation>
    <scope>NUCLEOTIDE SEQUENCE</scope>
</reference>
<dbReference type="EMBL" id="CAJOAZ010008589">
    <property type="protein sequence ID" value="CAF4187465.1"/>
    <property type="molecule type" value="Genomic_DNA"/>
</dbReference>
<dbReference type="Proteomes" id="UP000663844">
    <property type="component" value="Unassembled WGS sequence"/>
</dbReference>
<name>A0A820ALT5_9BILA</name>
<organism evidence="2 3">
    <name type="scientific">Adineta steineri</name>
    <dbReference type="NCBI Taxonomy" id="433720"/>
    <lineage>
        <taxon>Eukaryota</taxon>
        <taxon>Metazoa</taxon>
        <taxon>Spiralia</taxon>
        <taxon>Gnathifera</taxon>
        <taxon>Rotifera</taxon>
        <taxon>Eurotatoria</taxon>
        <taxon>Bdelloidea</taxon>
        <taxon>Adinetida</taxon>
        <taxon>Adinetidae</taxon>
        <taxon>Adineta</taxon>
    </lineage>
</organism>
<feature type="region of interest" description="Disordered" evidence="1">
    <location>
        <begin position="56"/>
        <end position="79"/>
    </location>
</feature>
<gene>
    <name evidence="2" type="ORF">OXD698_LOCUS40091</name>
</gene>
<evidence type="ECO:0000256" key="1">
    <source>
        <dbReference type="SAM" id="MobiDB-lite"/>
    </source>
</evidence>
<sequence>VLMFELFNAIQRKAWLRARKLCYELILCDPLRKNYRDLYDRIDQIITIMDRRRRRPKQIIGRTRTASTNYSDKKTTNRR</sequence>
<evidence type="ECO:0000313" key="3">
    <source>
        <dbReference type="Proteomes" id="UP000663844"/>
    </source>
</evidence>